<dbReference type="Proteomes" id="UP000736164">
    <property type="component" value="Unassembled WGS sequence"/>
</dbReference>
<feature type="non-terminal residue" evidence="5">
    <location>
        <position position="227"/>
    </location>
</feature>
<keyword evidence="2" id="KW-0472">Membrane</keyword>
<evidence type="ECO:0000313" key="5">
    <source>
        <dbReference type="EMBL" id="MBN3315406.1"/>
    </source>
</evidence>
<dbReference type="GO" id="GO:0009897">
    <property type="term" value="C:external side of plasma membrane"/>
    <property type="evidence" value="ECO:0007669"/>
    <property type="project" value="TreeGrafter"/>
</dbReference>
<sequence>MADTAVADLLCSCVCSTGAQLPIGGGSRFRRHPQLLLPLHCCLRPPARGADLAARAGGCTQLLLQQGPAAETEPCLQGAHAALPTAAESGDASLRLKDVQGRDQGNYTCHVANEQGSSQGFLLLLLAVAYEDPLLTIAISSSWNYIVLTYRSQGYPEAKVHWLNHTGSDITKHSQTSQWNCGGGLLALNSHLTVEQMANLSYTFQLANPVLNQSITRTVTVTNNALQ</sequence>
<evidence type="ECO:0000259" key="4">
    <source>
        <dbReference type="Pfam" id="PF07679"/>
    </source>
</evidence>
<dbReference type="PANTHER" id="PTHR24100:SF145">
    <property type="entry name" value="CD276 ANTIGEN"/>
    <property type="match status" value="1"/>
</dbReference>
<gene>
    <name evidence="5" type="primary">Cd276_0</name>
    <name evidence="5" type="ORF">GTO95_0003841</name>
</gene>
<name>A0A8J7NQH7_ATRSP</name>
<evidence type="ECO:0000256" key="1">
    <source>
        <dbReference type="ARBA" id="ARBA00004370"/>
    </source>
</evidence>
<proteinExistence type="predicted"/>
<dbReference type="Pfam" id="PF07679">
    <property type="entry name" value="I-set"/>
    <property type="match status" value="1"/>
</dbReference>
<feature type="non-terminal residue" evidence="5">
    <location>
        <position position="1"/>
    </location>
</feature>
<accession>A0A8J7NQH7</accession>
<dbReference type="GO" id="GO:0005102">
    <property type="term" value="F:signaling receptor binding"/>
    <property type="evidence" value="ECO:0007669"/>
    <property type="project" value="TreeGrafter"/>
</dbReference>
<dbReference type="GO" id="GO:0050852">
    <property type="term" value="P:T cell receptor signaling pathway"/>
    <property type="evidence" value="ECO:0007669"/>
    <property type="project" value="TreeGrafter"/>
</dbReference>
<dbReference type="PANTHER" id="PTHR24100">
    <property type="entry name" value="BUTYROPHILIN"/>
    <property type="match status" value="1"/>
</dbReference>
<dbReference type="GO" id="GO:0001817">
    <property type="term" value="P:regulation of cytokine production"/>
    <property type="evidence" value="ECO:0007669"/>
    <property type="project" value="TreeGrafter"/>
</dbReference>
<comment type="caution">
    <text evidence="5">The sequence shown here is derived from an EMBL/GenBank/DDBJ whole genome shotgun (WGS) entry which is preliminary data.</text>
</comment>
<organism evidence="5 6">
    <name type="scientific">Atractosteus spatula</name>
    <name type="common">Alligator gar</name>
    <name type="synonym">Lepisosteus spatula</name>
    <dbReference type="NCBI Taxonomy" id="7917"/>
    <lineage>
        <taxon>Eukaryota</taxon>
        <taxon>Metazoa</taxon>
        <taxon>Chordata</taxon>
        <taxon>Craniata</taxon>
        <taxon>Vertebrata</taxon>
        <taxon>Euteleostomi</taxon>
        <taxon>Actinopterygii</taxon>
        <taxon>Neopterygii</taxon>
        <taxon>Holostei</taxon>
        <taxon>Semionotiformes</taxon>
        <taxon>Lepisosteidae</taxon>
        <taxon>Atractosteus</taxon>
    </lineage>
</organism>
<protein>
    <submittedName>
        <fullName evidence="5">CD276 protein</fullName>
    </submittedName>
</protein>
<dbReference type="AlphaFoldDB" id="A0A8J7NQH7"/>
<evidence type="ECO:0000256" key="2">
    <source>
        <dbReference type="ARBA" id="ARBA00023136"/>
    </source>
</evidence>
<dbReference type="InterPro" id="IPR013098">
    <property type="entry name" value="Ig_I-set"/>
</dbReference>
<dbReference type="InterPro" id="IPR050504">
    <property type="entry name" value="IgSF_BTN/MOG"/>
</dbReference>
<dbReference type="SUPFAM" id="SSF48726">
    <property type="entry name" value="Immunoglobulin"/>
    <property type="match status" value="2"/>
</dbReference>
<dbReference type="Gene3D" id="2.60.40.10">
    <property type="entry name" value="Immunoglobulins"/>
    <property type="match status" value="2"/>
</dbReference>
<dbReference type="InterPro" id="IPR036179">
    <property type="entry name" value="Ig-like_dom_sf"/>
</dbReference>
<feature type="domain" description="Immunoglobulin I-set" evidence="4">
    <location>
        <begin position="87"/>
        <end position="119"/>
    </location>
</feature>
<keyword evidence="6" id="KW-1185">Reference proteome</keyword>
<reference evidence="5" key="1">
    <citation type="journal article" date="2021" name="Cell">
        <title>Tracing the genetic footprints of vertebrate landing in non-teleost ray-finned fishes.</title>
        <authorList>
            <person name="Bi X."/>
            <person name="Wang K."/>
            <person name="Yang L."/>
            <person name="Pan H."/>
            <person name="Jiang H."/>
            <person name="Wei Q."/>
            <person name="Fang M."/>
            <person name="Yu H."/>
            <person name="Zhu C."/>
            <person name="Cai Y."/>
            <person name="He Y."/>
            <person name="Gan X."/>
            <person name="Zeng H."/>
            <person name="Yu D."/>
            <person name="Zhu Y."/>
            <person name="Jiang H."/>
            <person name="Qiu Q."/>
            <person name="Yang H."/>
            <person name="Zhang Y.E."/>
            <person name="Wang W."/>
            <person name="Zhu M."/>
            <person name="He S."/>
            <person name="Zhang G."/>
        </authorList>
    </citation>
    <scope>NUCLEOTIDE SEQUENCE</scope>
    <source>
        <strain evidence="5">Allg_001</strain>
    </source>
</reference>
<comment type="subcellular location">
    <subcellularLocation>
        <location evidence="1">Membrane</location>
    </subcellularLocation>
</comment>
<dbReference type="EMBL" id="JAAWVO010021027">
    <property type="protein sequence ID" value="MBN3315406.1"/>
    <property type="molecule type" value="Genomic_DNA"/>
</dbReference>
<evidence type="ECO:0000256" key="3">
    <source>
        <dbReference type="ARBA" id="ARBA00023319"/>
    </source>
</evidence>
<keyword evidence="3" id="KW-0393">Immunoglobulin domain</keyword>
<evidence type="ECO:0000313" key="6">
    <source>
        <dbReference type="Proteomes" id="UP000736164"/>
    </source>
</evidence>
<dbReference type="InterPro" id="IPR013783">
    <property type="entry name" value="Ig-like_fold"/>
</dbReference>